<dbReference type="Gene3D" id="3.40.50.720">
    <property type="entry name" value="NAD(P)-binding Rossmann-like Domain"/>
    <property type="match status" value="1"/>
</dbReference>
<gene>
    <name evidence="10" type="ORF">HEB94_009625</name>
</gene>
<accession>A0A927NC26</accession>
<keyword evidence="6 8" id="KW-0472">Membrane</keyword>
<keyword evidence="4 8" id="KW-0812">Transmembrane</keyword>
<dbReference type="Pfam" id="PF02397">
    <property type="entry name" value="Bac_transf"/>
    <property type="match status" value="1"/>
</dbReference>
<evidence type="ECO:0000256" key="7">
    <source>
        <dbReference type="SAM" id="MobiDB-lite"/>
    </source>
</evidence>
<name>A0A927NC26_9ACTN</name>
<comment type="similarity">
    <text evidence="2">Belongs to the bacterial sugar transferase family.</text>
</comment>
<evidence type="ECO:0000256" key="6">
    <source>
        <dbReference type="ARBA" id="ARBA00023136"/>
    </source>
</evidence>
<keyword evidence="3" id="KW-0808">Transferase</keyword>
<feature type="transmembrane region" description="Helical" evidence="8">
    <location>
        <begin position="79"/>
        <end position="103"/>
    </location>
</feature>
<feature type="transmembrane region" description="Helical" evidence="8">
    <location>
        <begin position="115"/>
        <end position="137"/>
    </location>
</feature>
<dbReference type="RefSeq" id="WP_192755761.1">
    <property type="nucleotide sequence ID" value="NZ_BAABJL010000084.1"/>
</dbReference>
<feature type="compositionally biased region" description="Basic and acidic residues" evidence="7">
    <location>
        <begin position="1"/>
        <end position="11"/>
    </location>
</feature>
<evidence type="ECO:0000256" key="2">
    <source>
        <dbReference type="ARBA" id="ARBA00006464"/>
    </source>
</evidence>
<evidence type="ECO:0000256" key="4">
    <source>
        <dbReference type="ARBA" id="ARBA00022692"/>
    </source>
</evidence>
<dbReference type="InterPro" id="IPR017475">
    <property type="entry name" value="EPS_sugar_tfrase"/>
</dbReference>
<proteinExistence type="inferred from homology"/>
<dbReference type="PANTHER" id="PTHR30576:SF10">
    <property type="entry name" value="SLL5057 PROTEIN"/>
    <property type="match status" value="1"/>
</dbReference>
<dbReference type="AlphaFoldDB" id="A0A927NC26"/>
<dbReference type="PANTHER" id="PTHR30576">
    <property type="entry name" value="COLANIC BIOSYNTHESIS UDP-GLUCOSE LIPID CARRIER TRANSFERASE"/>
    <property type="match status" value="1"/>
</dbReference>
<dbReference type="Pfam" id="PF13727">
    <property type="entry name" value="CoA_binding_3"/>
    <property type="match status" value="1"/>
</dbReference>
<feature type="region of interest" description="Disordered" evidence="7">
    <location>
        <begin position="1"/>
        <end position="24"/>
    </location>
</feature>
<comment type="caution">
    <text evidence="10">The sequence shown here is derived from an EMBL/GenBank/DDBJ whole genome shotgun (WGS) entry which is preliminary data.</text>
</comment>
<keyword evidence="11" id="KW-1185">Reference proteome</keyword>
<organism evidence="10 11">
    <name type="scientific">Actinopolymorpha pittospori</name>
    <dbReference type="NCBI Taxonomy" id="648752"/>
    <lineage>
        <taxon>Bacteria</taxon>
        <taxon>Bacillati</taxon>
        <taxon>Actinomycetota</taxon>
        <taxon>Actinomycetes</taxon>
        <taxon>Propionibacteriales</taxon>
        <taxon>Actinopolymorphaceae</taxon>
        <taxon>Actinopolymorpha</taxon>
    </lineage>
</organism>
<dbReference type="EMBL" id="JADBEM010000001">
    <property type="protein sequence ID" value="MBE1612777.1"/>
    <property type="molecule type" value="Genomic_DNA"/>
</dbReference>
<feature type="transmembrane region" description="Helical" evidence="8">
    <location>
        <begin position="36"/>
        <end position="59"/>
    </location>
</feature>
<evidence type="ECO:0000256" key="3">
    <source>
        <dbReference type="ARBA" id="ARBA00022679"/>
    </source>
</evidence>
<dbReference type="Proteomes" id="UP000638648">
    <property type="component" value="Unassembled WGS sequence"/>
</dbReference>
<dbReference type="NCBIfam" id="TIGR03025">
    <property type="entry name" value="EPS_sugtrans"/>
    <property type="match status" value="1"/>
</dbReference>
<protein>
    <submittedName>
        <fullName evidence="10">Exopolysaccharide biosynthesis polyprenyl glycosylphosphotransferase</fullName>
    </submittedName>
</protein>
<evidence type="ECO:0000313" key="10">
    <source>
        <dbReference type="EMBL" id="MBE1612777.1"/>
    </source>
</evidence>
<evidence type="ECO:0000259" key="9">
    <source>
        <dbReference type="Pfam" id="PF02397"/>
    </source>
</evidence>
<dbReference type="InterPro" id="IPR003362">
    <property type="entry name" value="Bact_transf"/>
</dbReference>
<evidence type="ECO:0000256" key="1">
    <source>
        <dbReference type="ARBA" id="ARBA00004141"/>
    </source>
</evidence>
<feature type="transmembrane region" description="Helical" evidence="8">
    <location>
        <begin position="143"/>
        <end position="163"/>
    </location>
</feature>
<evidence type="ECO:0000313" key="11">
    <source>
        <dbReference type="Proteomes" id="UP000638648"/>
    </source>
</evidence>
<evidence type="ECO:0000256" key="5">
    <source>
        <dbReference type="ARBA" id="ARBA00022989"/>
    </source>
</evidence>
<keyword evidence="5 8" id="KW-1133">Transmembrane helix</keyword>
<dbReference type="GO" id="GO:0016020">
    <property type="term" value="C:membrane"/>
    <property type="evidence" value="ECO:0007669"/>
    <property type="project" value="UniProtKB-SubCell"/>
</dbReference>
<comment type="subcellular location">
    <subcellularLocation>
        <location evidence="1">Membrane</location>
        <topology evidence="1">Multi-pass membrane protein</topology>
    </subcellularLocation>
</comment>
<feature type="transmembrane region" description="Helical" evidence="8">
    <location>
        <begin position="321"/>
        <end position="341"/>
    </location>
</feature>
<dbReference type="GO" id="GO:0016780">
    <property type="term" value="F:phosphotransferase activity, for other substituted phosphate groups"/>
    <property type="evidence" value="ECO:0007669"/>
    <property type="project" value="TreeGrafter"/>
</dbReference>
<evidence type="ECO:0000256" key="8">
    <source>
        <dbReference type="SAM" id="Phobius"/>
    </source>
</evidence>
<feature type="domain" description="Bacterial sugar transferase" evidence="9">
    <location>
        <begin position="315"/>
        <end position="502"/>
    </location>
</feature>
<sequence>MVTLKEHDTRRGQPPREAAPPPALLDRGAPARAMTLFATAVLALDALLIMAATLGAAIYRFGGVGSHIAGAWRGSNLGGVTYTTVAIVVTVVWIATIAVRGGYSPRTFGSGAEEFKLVVSSTVVAAGLVSIFCYLGKIELSRGFLAVAFPVGAVFLLVGRFSARKTLHWLRRREHLVHRVLLVGMPAGVAELLEVMRREPKNGFAVVGACLPRLSKDPGDEVADHELPILGYLDDVRSAVERSGADTVVVSALPGRSSRLLRRLSWSLEGLGVDLVVVPSLTDVAGPRIHHRPVAGLPLLHVEEPEFTGVRRIVKSIFDRLGAAVITVLATPLMIVIALAIKLDDGGPVLLRQTRVGVHGTEFTCFKFRSMVVDAEQRLAELQAANEHDGVLFKIRNDPRITRVGKVIRKLSLDEVPQLFNVLRGEMSLVGPRPPLPSEVERYAEDVRRRLLVRPGITGLWQVSGRSNLSWDDSVRLDLYYVENWSLSTDLVILAKTVGAVLGRNGAY</sequence>
<reference evidence="10" key="1">
    <citation type="submission" date="2020-10" db="EMBL/GenBank/DDBJ databases">
        <title>Sequencing the genomes of 1000 actinobacteria strains.</title>
        <authorList>
            <person name="Klenk H.-P."/>
        </authorList>
    </citation>
    <scope>NUCLEOTIDE SEQUENCE</scope>
    <source>
        <strain evidence="10">DSM 45354</strain>
    </source>
</reference>